<reference evidence="4" key="1">
    <citation type="journal article" date="2012" name="Nature">
        <title>The tomato genome sequence provides insights into fleshy fruit evolution.</title>
        <authorList>
            <consortium name="Tomato Genome Consortium"/>
        </authorList>
    </citation>
    <scope>NUCLEOTIDE SEQUENCE [LARGE SCALE GENOMIC DNA]</scope>
    <source>
        <strain evidence="4">cv. Heinz 1706</strain>
    </source>
</reference>
<protein>
    <recommendedName>
        <fullName evidence="3">Nuclease associated modular domain-containing protein</fullName>
    </recommendedName>
</protein>
<dbReference type="STRING" id="4081.A0A3Q7GME5"/>
<name>A0A3Q7GME5_SOLLC</name>
<evidence type="ECO:0000256" key="1">
    <source>
        <dbReference type="SAM" id="Coils"/>
    </source>
</evidence>
<feature type="compositionally biased region" description="Polar residues" evidence="2">
    <location>
        <begin position="553"/>
        <end position="565"/>
    </location>
</feature>
<dbReference type="GO" id="GO:0003677">
    <property type="term" value="F:DNA binding"/>
    <property type="evidence" value="ECO:0007669"/>
    <property type="project" value="InterPro"/>
</dbReference>
<feature type="compositionally biased region" description="Basic and acidic residues" evidence="2">
    <location>
        <begin position="343"/>
        <end position="355"/>
    </location>
</feature>
<dbReference type="EnsemblPlants" id="Solyc03g123700.3.1">
    <property type="protein sequence ID" value="Solyc03g123700.3.1"/>
    <property type="gene ID" value="Solyc03g123700.3"/>
</dbReference>
<evidence type="ECO:0000259" key="3">
    <source>
        <dbReference type="Pfam" id="PF07460"/>
    </source>
</evidence>
<organism evidence="4">
    <name type="scientific">Solanum lycopersicum</name>
    <name type="common">Tomato</name>
    <name type="synonym">Lycopersicon esculentum</name>
    <dbReference type="NCBI Taxonomy" id="4081"/>
    <lineage>
        <taxon>Eukaryota</taxon>
        <taxon>Viridiplantae</taxon>
        <taxon>Streptophyta</taxon>
        <taxon>Embryophyta</taxon>
        <taxon>Tracheophyta</taxon>
        <taxon>Spermatophyta</taxon>
        <taxon>Magnoliopsida</taxon>
        <taxon>eudicotyledons</taxon>
        <taxon>Gunneridae</taxon>
        <taxon>Pentapetalae</taxon>
        <taxon>asterids</taxon>
        <taxon>lamiids</taxon>
        <taxon>Solanales</taxon>
        <taxon>Solanaceae</taxon>
        <taxon>Solanoideae</taxon>
        <taxon>Solaneae</taxon>
        <taxon>Solanum</taxon>
        <taxon>Solanum subgen. Lycopersicon</taxon>
    </lineage>
</organism>
<feature type="region of interest" description="Disordered" evidence="2">
    <location>
        <begin position="267"/>
        <end position="287"/>
    </location>
</feature>
<feature type="region of interest" description="Disordered" evidence="2">
    <location>
        <begin position="309"/>
        <end position="361"/>
    </location>
</feature>
<evidence type="ECO:0000256" key="2">
    <source>
        <dbReference type="SAM" id="MobiDB-lite"/>
    </source>
</evidence>
<dbReference type="PaxDb" id="4081-Solyc03g123700.2.1"/>
<reference evidence="4" key="2">
    <citation type="submission" date="2019-01" db="UniProtKB">
        <authorList>
            <consortium name="EnsemblPlants"/>
        </authorList>
    </citation>
    <scope>IDENTIFICATION</scope>
    <source>
        <strain evidence="4">cv. Heinz 1706</strain>
    </source>
</reference>
<dbReference type="AlphaFoldDB" id="A0A3Q7GME5"/>
<feature type="compositionally biased region" description="Basic and acidic residues" evidence="2">
    <location>
        <begin position="579"/>
        <end position="590"/>
    </location>
</feature>
<feature type="region of interest" description="Disordered" evidence="2">
    <location>
        <begin position="128"/>
        <end position="149"/>
    </location>
</feature>
<dbReference type="Gramene" id="Solyc03g123700.3.1">
    <property type="protein sequence ID" value="Solyc03g123700.3.1"/>
    <property type="gene ID" value="Solyc03g123700.3"/>
</dbReference>
<dbReference type="FunCoup" id="A0A3Q7GME5">
    <property type="interactions" value="1305"/>
</dbReference>
<dbReference type="Proteomes" id="UP000004994">
    <property type="component" value="Chromosome 3"/>
</dbReference>
<dbReference type="Pfam" id="PF07460">
    <property type="entry name" value="NUMOD3"/>
    <property type="match status" value="1"/>
</dbReference>
<keyword evidence="1" id="KW-0175">Coiled coil</keyword>
<feature type="domain" description="Nuclease associated modular" evidence="3">
    <location>
        <begin position="126"/>
        <end position="153"/>
    </location>
</feature>
<dbReference type="PANTHER" id="PTHR34199">
    <property type="entry name" value="NUMOD3 MOTIF FAMILY PROTEIN, EXPRESSED"/>
    <property type="match status" value="1"/>
</dbReference>
<dbReference type="PANTHER" id="PTHR34199:SF2">
    <property type="entry name" value="NUMOD3 MOTIF FAMILY PROTEIN, EXPRESSED"/>
    <property type="match status" value="1"/>
</dbReference>
<dbReference type="InterPro" id="IPR003611">
    <property type="entry name" value="NUMOD3"/>
</dbReference>
<feature type="compositionally biased region" description="Low complexity" evidence="2">
    <location>
        <begin position="607"/>
        <end position="621"/>
    </location>
</feature>
<evidence type="ECO:0000313" key="4">
    <source>
        <dbReference type="EnsemblPlants" id="Solyc03g123700.3.1"/>
    </source>
</evidence>
<feature type="region of interest" description="Disordered" evidence="2">
    <location>
        <begin position="453"/>
        <end position="483"/>
    </location>
</feature>
<dbReference type="InParanoid" id="A0A3Q7GME5"/>
<feature type="compositionally biased region" description="Polar residues" evidence="2">
    <location>
        <begin position="463"/>
        <end position="473"/>
    </location>
</feature>
<evidence type="ECO:0000313" key="5">
    <source>
        <dbReference type="Proteomes" id="UP000004994"/>
    </source>
</evidence>
<dbReference type="SMR" id="A0A3Q7GME5"/>
<feature type="region of interest" description="Disordered" evidence="2">
    <location>
        <begin position="553"/>
        <end position="624"/>
    </location>
</feature>
<dbReference type="OMA" id="RRKNTPM"/>
<keyword evidence="5" id="KW-1185">Reference proteome</keyword>
<accession>A0A3Q7GME5</accession>
<feature type="compositionally biased region" description="Basic residues" evidence="2">
    <location>
        <begin position="269"/>
        <end position="280"/>
    </location>
</feature>
<feature type="coiled-coil region" evidence="1">
    <location>
        <begin position="402"/>
        <end position="453"/>
    </location>
</feature>
<proteinExistence type="predicted"/>
<sequence length="635" mass="72146">MFYSADIATTQPCFRNNVCSISSHNVFATRFLYNNEIRFVSTWNSFRIPQKAPNSRIKLFRSGLMIRAIATLEKGPTKNTKTNEEQNNFGDVRMGKYAASSTSVVVEQQSPSEEAELNEREKLRRMRISKANKGNTPWNKGRKHSPETLQRIRERTRLAMQDPKVKMKLVNLGHAQRWVLQIILEFRSYALLIGEETRLKIGVAVRMGWERRRGMLRLQETCHYEWQNLIAEASRRGLLGEEELQWDSYEILSKQLEQEWIQSVQERKNRPRLKGNKRAPKSAEQRRKISEAIAAKWADPDYRSRVQSALSKYHGIPDGVERRPRRKPASDEQTRKRSPPKKKANELDNPVKPEPKSQVQRVRLRRKNTPMYKDPLASSKLEMIKNIRAQRAGIDQKKIEAVMRAKALIAEAEKAAEALEMAAHNSPVAQASLIETRKLISEAIRSIESIEKEVSLSDEDLSPPSTELGSNTADEGDSEFGALADPSERRINGWHSATPMDRDIYHLDDGRHALRGLPNGKSTTLLSSSSDYDLLGDRQEVYQMISSSLSLEKEVNVTQSTNSTQRFDEKDEANESPGDEQKQLLNRDEANASPGDEQKPLPNGLISGSKTEATTTTTSTKKWVRGRLVEVSEGC</sequence>